<feature type="compositionally biased region" description="Basic and acidic residues" evidence="3">
    <location>
        <begin position="1"/>
        <end position="20"/>
    </location>
</feature>
<evidence type="ECO:0000259" key="4">
    <source>
        <dbReference type="PROSITE" id="PS50158"/>
    </source>
</evidence>
<reference evidence="5" key="1">
    <citation type="submission" date="2017-07" db="EMBL/GenBank/DDBJ databases">
        <title>Taro Niue Genome Assembly and Annotation.</title>
        <authorList>
            <person name="Atibalentja N."/>
            <person name="Keating K."/>
            <person name="Fields C.J."/>
        </authorList>
    </citation>
    <scope>NUCLEOTIDE SEQUENCE</scope>
    <source>
        <strain evidence="5">Niue_2</strain>
        <tissue evidence="5">Leaf</tissue>
    </source>
</reference>
<protein>
    <recommendedName>
        <fullName evidence="4">CCHC-type domain-containing protein</fullName>
    </recommendedName>
</protein>
<dbReference type="Gene3D" id="4.10.60.10">
    <property type="entry name" value="Zinc finger, CCHC-type"/>
    <property type="match status" value="1"/>
</dbReference>
<keyword evidence="2" id="KW-0175">Coiled coil</keyword>
<dbReference type="EMBL" id="NMUH01004267">
    <property type="protein sequence ID" value="MQM09009.1"/>
    <property type="molecule type" value="Genomic_DNA"/>
</dbReference>
<dbReference type="AlphaFoldDB" id="A0A843WGZ4"/>
<dbReference type="InterPro" id="IPR001878">
    <property type="entry name" value="Znf_CCHC"/>
</dbReference>
<dbReference type="GO" id="GO:0008270">
    <property type="term" value="F:zinc ion binding"/>
    <property type="evidence" value="ECO:0007669"/>
    <property type="project" value="UniProtKB-KW"/>
</dbReference>
<feature type="compositionally biased region" description="Low complexity" evidence="3">
    <location>
        <begin position="170"/>
        <end position="181"/>
    </location>
</feature>
<proteinExistence type="predicted"/>
<keyword evidence="1" id="KW-0479">Metal-binding</keyword>
<dbReference type="Pfam" id="PF03017">
    <property type="entry name" value="Transposase_23"/>
    <property type="match status" value="1"/>
</dbReference>
<evidence type="ECO:0000313" key="6">
    <source>
        <dbReference type="Proteomes" id="UP000652761"/>
    </source>
</evidence>
<dbReference type="PROSITE" id="PS50158">
    <property type="entry name" value="ZF_CCHC"/>
    <property type="match status" value="1"/>
</dbReference>
<keyword evidence="6" id="KW-1185">Reference proteome</keyword>
<feature type="domain" description="CCHC-type" evidence="4">
    <location>
        <begin position="425"/>
        <end position="441"/>
    </location>
</feature>
<dbReference type="GO" id="GO:0003676">
    <property type="term" value="F:nucleic acid binding"/>
    <property type="evidence" value="ECO:0007669"/>
    <property type="project" value="InterPro"/>
</dbReference>
<keyword evidence="1" id="KW-0862">Zinc</keyword>
<accession>A0A843WGZ4</accession>
<organism evidence="5 6">
    <name type="scientific">Colocasia esculenta</name>
    <name type="common">Wild taro</name>
    <name type="synonym">Arum esculentum</name>
    <dbReference type="NCBI Taxonomy" id="4460"/>
    <lineage>
        <taxon>Eukaryota</taxon>
        <taxon>Viridiplantae</taxon>
        <taxon>Streptophyta</taxon>
        <taxon>Embryophyta</taxon>
        <taxon>Tracheophyta</taxon>
        <taxon>Spermatophyta</taxon>
        <taxon>Magnoliopsida</taxon>
        <taxon>Liliopsida</taxon>
        <taxon>Araceae</taxon>
        <taxon>Aroideae</taxon>
        <taxon>Colocasieae</taxon>
        <taxon>Colocasia</taxon>
    </lineage>
</organism>
<dbReference type="InterPro" id="IPR036875">
    <property type="entry name" value="Znf_CCHC_sf"/>
</dbReference>
<evidence type="ECO:0000256" key="3">
    <source>
        <dbReference type="SAM" id="MobiDB-lite"/>
    </source>
</evidence>
<keyword evidence="1" id="KW-0863">Zinc-finger</keyword>
<feature type="region of interest" description="Disordered" evidence="3">
    <location>
        <begin position="165"/>
        <end position="199"/>
    </location>
</feature>
<feature type="compositionally biased region" description="Low complexity" evidence="3">
    <location>
        <begin position="449"/>
        <end position="458"/>
    </location>
</feature>
<dbReference type="InterPro" id="IPR004252">
    <property type="entry name" value="Probable_transposase_24"/>
</dbReference>
<dbReference type="Pfam" id="PF00098">
    <property type="entry name" value="zf-CCHC"/>
    <property type="match status" value="1"/>
</dbReference>
<feature type="region of interest" description="Disordered" evidence="3">
    <location>
        <begin position="1"/>
        <end position="24"/>
    </location>
</feature>
<evidence type="ECO:0000256" key="2">
    <source>
        <dbReference type="SAM" id="Coils"/>
    </source>
</evidence>
<dbReference type="SMART" id="SM00343">
    <property type="entry name" value="ZnF_C2HC"/>
    <property type="match status" value="1"/>
</dbReference>
<evidence type="ECO:0000313" key="5">
    <source>
        <dbReference type="EMBL" id="MQM09009.1"/>
    </source>
</evidence>
<evidence type="ECO:0000256" key="1">
    <source>
        <dbReference type="PROSITE-ProRule" id="PRU00047"/>
    </source>
</evidence>
<feature type="compositionally biased region" description="Polar residues" evidence="3">
    <location>
        <begin position="342"/>
        <end position="361"/>
    </location>
</feature>
<name>A0A843WGZ4_COLES</name>
<dbReference type="Pfam" id="PF03004">
    <property type="entry name" value="Transposase_24"/>
    <property type="match status" value="1"/>
</dbReference>
<sequence length="554" mass="62220">MLVENEDIHRQKRDDARNPSRTELFSITHTRKDGHPVNEESARVMGMLQEVSSPEENTSPKTMKDDLLSQVLGKDKPERIRMLGLGPTPSSVYGPVPTRAQALQMVNQVKASSETVISKMFEKIEEMKVEHEKMKESYENRLSNLHAEIGTLKDLMQQNNENYQAHDGNASPSIHSSASSHEVQHYNVQRGLKKRGRNDDNVNVQEKVMVYLKSFKKSLVNVALATIESKDPLKKVGGCDLGCEYWEVVTNVALVYNKPLPRSYGQFKTIGDAIGATIAWPFTLHKKLLLKVTFVVVMMVEYFIRGLRSELQDAVAPLMCRTVEEAAQRAAVLERTLQVRQSQPQMSGSGSFCLPQQSQGVSKGKAPSGASSSGISKWGKQIKKFFQGGRGRGKHHDFQQGRGYRSPVPEESQQSTACQLYREVRCYSCGQLWHYARDCPSRGYGYGRGTQQQQQTYQSSAERGRGAPFQRVGRGRRRAVLASSTIELSLYRQIVEAQKADDKLADILRMDEVTLGHDNVVRLKGRVYVPAEAKIKQKVLEEAHRSIRESGHDA</sequence>
<feature type="coiled-coil region" evidence="2">
    <location>
        <begin position="117"/>
        <end position="155"/>
    </location>
</feature>
<gene>
    <name evidence="5" type="ORF">Taro_041865</name>
</gene>
<feature type="region of interest" description="Disordered" evidence="3">
    <location>
        <begin position="342"/>
        <end position="375"/>
    </location>
</feature>
<feature type="region of interest" description="Disordered" evidence="3">
    <location>
        <begin position="389"/>
        <end position="412"/>
    </location>
</feature>
<dbReference type="Proteomes" id="UP000652761">
    <property type="component" value="Unassembled WGS sequence"/>
</dbReference>
<dbReference type="SUPFAM" id="SSF57756">
    <property type="entry name" value="Retrovirus zinc finger-like domains"/>
    <property type="match status" value="1"/>
</dbReference>
<dbReference type="InterPro" id="IPR004264">
    <property type="entry name" value="Transposase_23"/>
</dbReference>
<feature type="region of interest" description="Disordered" evidence="3">
    <location>
        <begin position="446"/>
        <end position="472"/>
    </location>
</feature>
<comment type="caution">
    <text evidence="5">The sequence shown here is derived from an EMBL/GenBank/DDBJ whole genome shotgun (WGS) entry which is preliminary data.</text>
</comment>
<feature type="compositionally biased region" description="Low complexity" evidence="3">
    <location>
        <begin position="362"/>
        <end position="375"/>
    </location>
</feature>